<dbReference type="CDD" id="cd17502">
    <property type="entry name" value="MFS_Azr1_MDR_like"/>
    <property type="match status" value="1"/>
</dbReference>
<feature type="transmembrane region" description="Helical" evidence="7">
    <location>
        <begin position="456"/>
        <end position="482"/>
    </location>
</feature>
<evidence type="ECO:0000256" key="2">
    <source>
        <dbReference type="ARBA" id="ARBA00022448"/>
    </source>
</evidence>
<feature type="transmembrane region" description="Helical" evidence="7">
    <location>
        <begin position="224"/>
        <end position="243"/>
    </location>
</feature>
<feature type="transmembrane region" description="Helical" evidence="7">
    <location>
        <begin position="99"/>
        <end position="120"/>
    </location>
</feature>
<reference evidence="9" key="1">
    <citation type="submission" date="2024-06" db="EMBL/GenBank/DDBJ databases">
        <authorList>
            <person name="Fan A."/>
            <person name="Zhang F.Y."/>
            <person name="Zhang L."/>
        </authorList>
    </citation>
    <scope>NUCLEOTIDE SEQUENCE</scope>
    <source>
        <strain evidence="9">Y61</strain>
    </source>
</reference>
<feature type="transmembrane region" description="Helical" evidence="7">
    <location>
        <begin position="74"/>
        <end position="93"/>
    </location>
</feature>
<dbReference type="SUPFAM" id="SSF103473">
    <property type="entry name" value="MFS general substrate transporter"/>
    <property type="match status" value="1"/>
</dbReference>
<keyword evidence="4 7" id="KW-0812">Transmembrane</keyword>
<keyword evidence="5 7" id="KW-1133">Transmembrane helix</keyword>
<dbReference type="RefSeq" id="WP_353947764.1">
    <property type="nucleotide sequence ID" value="NZ_CP159510.1"/>
</dbReference>
<protein>
    <submittedName>
        <fullName evidence="9">MDR family MFS transporter</fullName>
    </submittedName>
</protein>
<dbReference type="Pfam" id="PF07690">
    <property type="entry name" value="MFS_1"/>
    <property type="match status" value="1"/>
</dbReference>
<evidence type="ECO:0000256" key="1">
    <source>
        <dbReference type="ARBA" id="ARBA00004651"/>
    </source>
</evidence>
<keyword evidence="6 7" id="KW-0472">Membrane</keyword>
<dbReference type="GO" id="GO:0005886">
    <property type="term" value="C:plasma membrane"/>
    <property type="evidence" value="ECO:0007669"/>
    <property type="project" value="UniProtKB-SubCell"/>
</dbReference>
<evidence type="ECO:0000256" key="5">
    <source>
        <dbReference type="ARBA" id="ARBA00022989"/>
    </source>
</evidence>
<dbReference type="FunFam" id="1.20.1720.10:FF:000004">
    <property type="entry name" value="EmrB/QacA family drug resistance transporter"/>
    <property type="match status" value="1"/>
</dbReference>
<dbReference type="Gene3D" id="1.20.1250.20">
    <property type="entry name" value="MFS general substrate transporter like domains"/>
    <property type="match status" value="1"/>
</dbReference>
<dbReference type="PRINTS" id="PR01036">
    <property type="entry name" value="TCRTETB"/>
</dbReference>
<feature type="transmembrane region" description="Helical" evidence="7">
    <location>
        <begin position="43"/>
        <end position="62"/>
    </location>
</feature>
<evidence type="ECO:0000313" key="9">
    <source>
        <dbReference type="EMBL" id="XCJ16150.1"/>
    </source>
</evidence>
<name>A0AAU8ICX9_9BACL</name>
<dbReference type="InterPro" id="IPR036259">
    <property type="entry name" value="MFS_trans_sf"/>
</dbReference>
<dbReference type="PROSITE" id="PS50850">
    <property type="entry name" value="MFS"/>
    <property type="match status" value="1"/>
</dbReference>
<proteinExistence type="predicted"/>
<feature type="transmembrane region" description="Helical" evidence="7">
    <location>
        <begin position="12"/>
        <end position="31"/>
    </location>
</feature>
<organism evidence="9">
    <name type="scientific">Sporolactobacillus sp. Y61</name>
    <dbReference type="NCBI Taxonomy" id="3160863"/>
    <lineage>
        <taxon>Bacteria</taxon>
        <taxon>Bacillati</taxon>
        <taxon>Bacillota</taxon>
        <taxon>Bacilli</taxon>
        <taxon>Bacillales</taxon>
        <taxon>Sporolactobacillaceae</taxon>
        <taxon>Sporolactobacillus</taxon>
    </lineage>
</organism>
<evidence type="ECO:0000256" key="4">
    <source>
        <dbReference type="ARBA" id="ARBA00022692"/>
    </source>
</evidence>
<feature type="transmembrane region" description="Helical" evidence="7">
    <location>
        <begin position="193"/>
        <end position="212"/>
    </location>
</feature>
<feature type="transmembrane region" description="Helical" evidence="7">
    <location>
        <begin position="355"/>
        <end position="377"/>
    </location>
</feature>
<dbReference type="InterPro" id="IPR020846">
    <property type="entry name" value="MFS_dom"/>
</dbReference>
<feature type="transmembrane region" description="Helical" evidence="7">
    <location>
        <begin position="160"/>
        <end position="181"/>
    </location>
</feature>
<accession>A0AAU8ICX9</accession>
<dbReference type="Gene3D" id="1.20.1720.10">
    <property type="entry name" value="Multidrug resistance protein D"/>
    <property type="match status" value="1"/>
</dbReference>
<keyword evidence="3" id="KW-1003">Cell membrane</keyword>
<dbReference type="GO" id="GO:0022857">
    <property type="term" value="F:transmembrane transporter activity"/>
    <property type="evidence" value="ECO:0007669"/>
    <property type="project" value="InterPro"/>
</dbReference>
<dbReference type="PANTHER" id="PTHR23501:SF191">
    <property type="entry name" value="VACUOLAR BASIC AMINO ACID TRANSPORTER 4"/>
    <property type="match status" value="1"/>
</dbReference>
<gene>
    <name evidence="9" type="ORF">ABNN70_10665</name>
</gene>
<feature type="transmembrane region" description="Helical" evidence="7">
    <location>
        <begin position="327"/>
        <end position="343"/>
    </location>
</feature>
<sequence>MKQTNRSIVMTGLMIGTFLTAIEGTVISTAIPSIVSDLHGIRIMDWAFSIFMLTSAVTVPLFGKLSDVFGRKRLFTIGTGFFLFGSALCGLSWSMESFITARGIQGIGAGGVMTISTTIIGDIFPIKTRAKMFGMIGMIWGVAGIFGPLVGGFFVDALSWHWIFFINIPFGLTSVFLITTGFKENRRRKKQKIDVAGAASFTISMAALLYGLQRAGESGRWLDAQNLILFTLFITVLALFLYIETRAEDPMIPVSVLWQPIVAITNGLALVASAILMGNDMYMPMWLQGLLGYSAMASGFVLTPMSITWMVGSFLCGWLLAHSGVRISGFIGTGLLLAGTFWLELLDPGVNPLLYYLITSLLGLGFGLALTLTTLCVQSAAGHQMRGAATASNQFFRSVGQAIGAAVFGAYFNTSAAERALCHGQDPERVLNGLNAMLHSGGGRDHPSYGQIFQDVLFFSIHHVFVVMTILAIAAVIIAFFLPGQLPDEKDHKV</sequence>
<dbReference type="EMBL" id="CP159510">
    <property type="protein sequence ID" value="XCJ16150.1"/>
    <property type="molecule type" value="Genomic_DNA"/>
</dbReference>
<feature type="domain" description="Major facilitator superfamily (MFS) profile" evidence="8">
    <location>
        <begin position="9"/>
        <end position="487"/>
    </location>
</feature>
<feature type="transmembrane region" description="Helical" evidence="7">
    <location>
        <begin position="132"/>
        <end position="154"/>
    </location>
</feature>
<feature type="transmembrane region" description="Helical" evidence="7">
    <location>
        <begin position="255"/>
        <end position="277"/>
    </location>
</feature>
<keyword evidence="2" id="KW-0813">Transport</keyword>
<dbReference type="AlphaFoldDB" id="A0AAU8ICX9"/>
<evidence type="ECO:0000256" key="6">
    <source>
        <dbReference type="ARBA" id="ARBA00023136"/>
    </source>
</evidence>
<feature type="transmembrane region" description="Helical" evidence="7">
    <location>
        <begin position="297"/>
        <end position="320"/>
    </location>
</feature>
<dbReference type="PANTHER" id="PTHR23501">
    <property type="entry name" value="MAJOR FACILITATOR SUPERFAMILY"/>
    <property type="match status" value="1"/>
</dbReference>
<evidence type="ECO:0000256" key="7">
    <source>
        <dbReference type="SAM" id="Phobius"/>
    </source>
</evidence>
<comment type="subcellular location">
    <subcellularLocation>
        <location evidence="1">Cell membrane</location>
        <topology evidence="1">Multi-pass membrane protein</topology>
    </subcellularLocation>
</comment>
<dbReference type="InterPro" id="IPR011701">
    <property type="entry name" value="MFS"/>
</dbReference>
<evidence type="ECO:0000259" key="8">
    <source>
        <dbReference type="PROSITE" id="PS50850"/>
    </source>
</evidence>
<evidence type="ECO:0000256" key="3">
    <source>
        <dbReference type="ARBA" id="ARBA00022475"/>
    </source>
</evidence>